<feature type="compositionally biased region" description="Basic and acidic residues" evidence="1">
    <location>
        <begin position="44"/>
        <end position="53"/>
    </location>
</feature>
<sequence>MFCSGLGRQERTGTGRLPETKNKDILTVISPDKPTDNLATLHGGQDKTDHEQPTDNLAMLHCGQDKRETNMVSDTENILTIIPFDQTSRDQLMNDACQTRQKVDAGNISDKECLGNVCEIKDILTNCSDYFIFFQNYRRYTDLWMTKFLIKFRRIVDFHIIFDVSGYA</sequence>
<evidence type="ECO:0000313" key="2">
    <source>
        <dbReference type="EMBL" id="CAG2227109.1"/>
    </source>
</evidence>
<keyword evidence="3" id="KW-1185">Reference proteome</keyword>
<feature type="compositionally biased region" description="Basic and acidic residues" evidence="1">
    <location>
        <begin position="8"/>
        <end position="24"/>
    </location>
</feature>
<organism evidence="2 3">
    <name type="scientific">Mytilus edulis</name>
    <name type="common">Blue mussel</name>
    <dbReference type="NCBI Taxonomy" id="6550"/>
    <lineage>
        <taxon>Eukaryota</taxon>
        <taxon>Metazoa</taxon>
        <taxon>Spiralia</taxon>
        <taxon>Lophotrochozoa</taxon>
        <taxon>Mollusca</taxon>
        <taxon>Bivalvia</taxon>
        <taxon>Autobranchia</taxon>
        <taxon>Pteriomorphia</taxon>
        <taxon>Mytilida</taxon>
        <taxon>Mytiloidea</taxon>
        <taxon>Mytilidae</taxon>
        <taxon>Mytilinae</taxon>
        <taxon>Mytilus</taxon>
    </lineage>
</organism>
<reference evidence="2" key="1">
    <citation type="submission" date="2021-03" db="EMBL/GenBank/DDBJ databases">
        <authorList>
            <person name="Bekaert M."/>
        </authorList>
    </citation>
    <scope>NUCLEOTIDE SEQUENCE</scope>
</reference>
<gene>
    <name evidence="2" type="ORF">MEDL_40154</name>
</gene>
<dbReference type="Proteomes" id="UP000683360">
    <property type="component" value="Unassembled WGS sequence"/>
</dbReference>
<evidence type="ECO:0000313" key="3">
    <source>
        <dbReference type="Proteomes" id="UP000683360"/>
    </source>
</evidence>
<accession>A0A8S3T0M1</accession>
<comment type="caution">
    <text evidence="2">The sequence shown here is derived from an EMBL/GenBank/DDBJ whole genome shotgun (WGS) entry which is preliminary data.</text>
</comment>
<protein>
    <submittedName>
        <fullName evidence="2">Uncharacterized protein</fullName>
    </submittedName>
</protein>
<proteinExistence type="predicted"/>
<feature type="region of interest" description="Disordered" evidence="1">
    <location>
        <begin position="1"/>
        <end position="53"/>
    </location>
</feature>
<name>A0A8S3T0M1_MYTED</name>
<evidence type="ECO:0000256" key="1">
    <source>
        <dbReference type="SAM" id="MobiDB-lite"/>
    </source>
</evidence>
<dbReference type="AlphaFoldDB" id="A0A8S3T0M1"/>
<dbReference type="OrthoDB" id="6197839at2759"/>
<dbReference type="EMBL" id="CAJPWZ010001949">
    <property type="protein sequence ID" value="CAG2227109.1"/>
    <property type="molecule type" value="Genomic_DNA"/>
</dbReference>